<sequence length="538" mass="58307">MQTSCHLVTLHSLDSQLSALNMAAHSEDIDVTLSNLSCRILVVSSSIEQATSCIHLIRTRSKSPSAPVPSELLEETSTILSGLPGSSSGLIKVPWTITNRYYSALVHFAAHPMHGLSPHQVRDIPAVIFVWAHGESYKHHIERISKDLADHQPEVCLAVRMLPGTLSLSSSSEAEDQPEDDSDIDAFLSSRGFEYIDATRETSIHHSHEAHEARALSEGIPGLPRVLDALSTIMWPSMQARSKDSTSLKTKPPREQALLDWAQSSQDSSLLTAEEMVVTSNTQLSDGIRSMKHEMQELARWFERDESLREDPWKSAASSGAISMSPTDLDFGDKTPRAETSEGTGVLGFDDDFTVFISAATLEATEKSGHSTPDISAGGLALPHAGDLYRSLGSVSDFGDSDDGKAHEDEDDDLPTKEEILATSSRIFGASKLTKPLLNESQIRSVDSMPLSYDQPRPTAKLSPGASMDSFLEGSPSDMGVIGEGVDSYDMAPFDLSKVLSALQQMKAEISGMENEEERRKAAAKVALGLVYGLEADL</sequence>
<protein>
    <submittedName>
        <fullName evidence="2">Uncharacterized protein</fullName>
    </submittedName>
</protein>
<dbReference type="PANTHER" id="PTHR14659">
    <property type="entry name" value="ALPHA- AND GAMMA-ADAPTIN-BINDING PROTEIN P34"/>
    <property type="match status" value="1"/>
</dbReference>
<dbReference type="PANTHER" id="PTHR14659:SF1">
    <property type="entry name" value="ALPHA- AND GAMMA-ADAPTIN-BINDING PROTEIN P34"/>
    <property type="match status" value="1"/>
</dbReference>
<comment type="caution">
    <text evidence="2">The sequence shown here is derived from an EMBL/GenBank/DDBJ whole genome shotgun (WGS) entry which is preliminary data.</text>
</comment>
<name>A0A369JB98_HYPMA</name>
<evidence type="ECO:0000256" key="1">
    <source>
        <dbReference type="SAM" id="Coils"/>
    </source>
</evidence>
<dbReference type="AlphaFoldDB" id="A0A369JB98"/>
<proteinExistence type="predicted"/>
<dbReference type="OrthoDB" id="10261384at2759"/>
<dbReference type="STRING" id="39966.A0A369JB98"/>
<dbReference type="InParanoid" id="A0A369JB98"/>
<dbReference type="Gene3D" id="3.40.50.11960">
    <property type="match status" value="1"/>
</dbReference>
<dbReference type="Proteomes" id="UP000076154">
    <property type="component" value="Unassembled WGS sequence"/>
</dbReference>
<dbReference type="EMBL" id="LUEZ02000107">
    <property type="protein sequence ID" value="RDB17887.1"/>
    <property type="molecule type" value="Genomic_DNA"/>
</dbReference>
<organism evidence="2 3">
    <name type="scientific">Hypsizygus marmoreus</name>
    <name type="common">White beech mushroom</name>
    <name type="synonym">Agaricus marmoreus</name>
    <dbReference type="NCBI Taxonomy" id="39966"/>
    <lineage>
        <taxon>Eukaryota</taxon>
        <taxon>Fungi</taxon>
        <taxon>Dikarya</taxon>
        <taxon>Basidiomycota</taxon>
        <taxon>Agaricomycotina</taxon>
        <taxon>Agaricomycetes</taxon>
        <taxon>Agaricomycetidae</taxon>
        <taxon>Agaricales</taxon>
        <taxon>Tricholomatineae</taxon>
        <taxon>Lyophyllaceae</taxon>
        <taxon>Hypsizygus</taxon>
    </lineage>
</organism>
<accession>A0A369JB98</accession>
<evidence type="ECO:0000313" key="3">
    <source>
        <dbReference type="Proteomes" id="UP000076154"/>
    </source>
</evidence>
<reference evidence="2" key="1">
    <citation type="submission" date="2018-04" db="EMBL/GenBank/DDBJ databases">
        <title>Whole genome sequencing of Hypsizygus marmoreus.</title>
        <authorList>
            <person name="Choi I.-G."/>
            <person name="Min B."/>
            <person name="Kim J.-G."/>
            <person name="Kim S."/>
            <person name="Oh Y.-L."/>
            <person name="Kong W.-S."/>
            <person name="Park H."/>
            <person name="Jeong J."/>
            <person name="Song E.-S."/>
        </authorList>
    </citation>
    <scope>NUCLEOTIDE SEQUENCE [LARGE SCALE GENOMIC DNA]</scope>
    <source>
        <strain evidence="2">51987-8</strain>
    </source>
</reference>
<keyword evidence="1" id="KW-0175">Coiled coil</keyword>
<dbReference type="InterPro" id="IPR019341">
    <property type="entry name" value="Alpha/Gamma-adaptin-bd_p34"/>
</dbReference>
<keyword evidence="3" id="KW-1185">Reference proteome</keyword>
<gene>
    <name evidence="2" type="ORF">Hypma_000732</name>
</gene>
<feature type="coiled-coil region" evidence="1">
    <location>
        <begin position="496"/>
        <end position="523"/>
    </location>
</feature>
<evidence type="ECO:0000313" key="2">
    <source>
        <dbReference type="EMBL" id="RDB17887.1"/>
    </source>
</evidence>